<proteinExistence type="predicted"/>
<name>A0ACB8AZW7_9AGAM</name>
<gene>
    <name evidence="1" type="ORF">BV22DRAFT_967375</name>
</gene>
<dbReference type="EMBL" id="MU266712">
    <property type="protein sequence ID" value="KAH7918955.1"/>
    <property type="molecule type" value="Genomic_DNA"/>
</dbReference>
<comment type="caution">
    <text evidence="1">The sequence shown here is derived from an EMBL/GenBank/DDBJ whole genome shotgun (WGS) entry which is preliminary data.</text>
</comment>
<sequence>ANRLLRDGMLINSLKLHPHKDKKEPLRWVHCHHWGHMAKACTTSEDTCRTCGEGHCTADCTGMDKVYCVSCNDSTHAGWSCGCPEFGRQCRDLDVRYPENGMPYFPTKEPW</sequence>
<protein>
    <submittedName>
        <fullName evidence="1">Uncharacterized protein</fullName>
    </submittedName>
</protein>
<feature type="non-terminal residue" evidence="1">
    <location>
        <position position="111"/>
    </location>
</feature>
<keyword evidence="2" id="KW-1185">Reference proteome</keyword>
<organism evidence="1 2">
    <name type="scientific">Leucogyrophana mollusca</name>
    <dbReference type="NCBI Taxonomy" id="85980"/>
    <lineage>
        <taxon>Eukaryota</taxon>
        <taxon>Fungi</taxon>
        <taxon>Dikarya</taxon>
        <taxon>Basidiomycota</taxon>
        <taxon>Agaricomycotina</taxon>
        <taxon>Agaricomycetes</taxon>
        <taxon>Agaricomycetidae</taxon>
        <taxon>Boletales</taxon>
        <taxon>Boletales incertae sedis</taxon>
        <taxon>Leucogyrophana</taxon>
    </lineage>
</organism>
<dbReference type="Proteomes" id="UP000790709">
    <property type="component" value="Unassembled WGS sequence"/>
</dbReference>
<evidence type="ECO:0000313" key="1">
    <source>
        <dbReference type="EMBL" id="KAH7918955.1"/>
    </source>
</evidence>
<evidence type="ECO:0000313" key="2">
    <source>
        <dbReference type="Proteomes" id="UP000790709"/>
    </source>
</evidence>
<feature type="non-terminal residue" evidence="1">
    <location>
        <position position="1"/>
    </location>
</feature>
<reference evidence="1" key="1">
    <citation type="journal article" date="2021" name="New Phytol.">
        <title>Evolutionary innovations through gain and loss of genes in the ectomycorrhizal Boletales.</title>
        <authorList>
            <person name="Wu G."/>
            <person name="Miyauchi S."/>
            <person name="Morin E."/>
            <person name="Kuo A."/>
            <person name="Drula E."/>
            <person name="Varga T."/>
            <person name="Kohler A."/>
            <person name="Feng B."/>
            <person name="Cao Y."/>
            <person name="Lipzen A."/>
            <person name="Daum C."/>
            <person name="Hundley H."/>
            <person name="Pangilinan J."/>
            <person name="Johnson J."/>
            <person name="Barry K."/>
            <person name="LaButti K."/>
            <person name="Ng V."/>
            <person name="Ahrendt S."/>
            <person name="Min B."/>
            <person name="Choi I.G."/>
            <person name="Park H."/>
            <person name="Plett J.M."/>
            <person name="Magnuson J."/>
            <person name="Spatafora J.W."/>
            <person name="Nagy L.G."/>
            <person name="Henrissat B."/>
            <person name="Grigoriev I.V."/>
            <person name="Yang Z.L."/>
            <person name="Xu J."/>
            <person name="Martin F.M."/>
        </authorList>
    </citation>
    <scope>NUCLEOTIDE SEQUENCE</scope>
    <source>
        <strain evidence="1">KUC20120723A-06</strain>
    </source>
</reference>
<accession>A0ACB8AZW7</accession>